<evidence type="ECO:0000313" key="3">
    <source>
        <dbReference type="EMBL" id="QBZ55338.1"/>
    </source>
</evidence>
<evidence type="ECO:0000313" key="4">
    <source>
        <dbReference type="Proteomes" id="UP000294847"/>
    </source>
</evidence>
<feature type="region of interest" description="Disordered" evidence="2">
    <location>
        <begin position="297"/>
        <end position="316"/>
    </location>
</feature>
<reference evidence="3 4" key="1">
    <citation type="journal article" date="2019" name="Mol. Biol. Evol.">
        <title>Blast fungal genomes show frequent chromosomal changes, gene gains and losses, and effector gene turnover.</title>
        <authorList>
            <person name="Gomez Luciano L.B."/>
            <person name="Jason Tsai I."/>
            <person name="Chuma I."/>
            <person name="Tosa Y."/>
            <person name="Chen Y.H."/>
            <person name="Li J.Y."/>
            <person name="Li M.Y."/>
            <person name="Jade Lu M.Y."/>
            <person name="Nakayashiki H."/>
            <person name="Li W.H."/>
        </authorList>
    </citation>
    <scope>NUCLEOTIDE SEQUENCE [LARGE SCALE GENOMIC DNA]</scope>
    <source>
        <strain evidence="3">MZ5-1-6</strain>
    </source>
</reference>
<gene>
    <name evidence="3" type="ORF">PoMZ_00235</name>
</gene>
<evidence type="ECO:0000256" key="2">
    <source>
        <dbReference type="SAM" id="MobiDB-lite"/>
    </source>
</evidence>
<feature type="region of interest" description="Disordered" evidence="2">
    <location>
        <begin position="248"/>
        <end position="269"/>
    </location>
</feature>
<name>A0A4P7MZ75_PYROR</name>
<dbReference type="EMBL" id="CP034205">
    <property type="protein sequence ID" value="QBZ55338.1"/>
    <property type="molecule type" value="Genomic_DNA"/>
</dbReference>
<organism evidence="3 4">
    <name type="scientific">Pyricularia oryzae</name>
    <name type="common">Rice blast fungus</name>
    <name type="synonym">Magnaporthe oryzae</name>
    <dbReference type="NCBI Taxonomy" id="318829"/>
    <lineage>
        <taxon>Eukaryota</taxon>
        <taxon>Fungi</taxon>
        <taxon>Dikarya</taxon>
        <taxon>Ascomycota</taxon>
        <taxon>Pezizomycotina</taxon>
        <taxon>Sordariomycetes</taxon>
        <taxon>Sordariomycetidae</taxon>
        <taxon>Magnaporthales</taxon>
        <taxon>Pyriculariaceae</taxon>
        <taxon>Pyricularia</taxon>
    </lineage>
</organism>
<keyword evidence="1" id="KW-0175">Coiled coil</keyword>
<dbReference type="Proteomes" id="UP000294847">
    <property type="component" value="Chromosome 2"/>
</dbReference>
<feature type="coiled-coil region" evidence="1">
    <location>
        <begin position="181"/>
        <end position="208"/>
    </location>
</feature>
<accession>A0A4P7MZ75</accession>
<evidence type="ECO:0000256" key="1">
    <source>
        <dbReference type="SAM" id="Coils"/>
    </source>
</evidence>
<dbReference type="VEuPathDB" id="FungiDB:M_BR32_EuGene_00001001"/>
<dbReference type="AlphaFoldDB" id="A0A4P7MZ75"/>
<proteinExistence type="predicted"/>
<protein>
    <submittedName>
        <fullName evidence="3">Uncharacterized protein</fullName>
    </submittedName>
</protein>
<feature type="compositionally biased region" description="Polar residues" evidence="2">
    <location>
        <begin position="255"/>
        <end position="265"/>
    </location>
</feature>
<sequence>MEAAQEALAPFIKSRDEAAHIRKVLGAHLNASLDGAASERVPLALVDLPAAVKIPPESRGLQREYLEALNANLKARQELEALKARHDSKSTIASAPAPDGVAVSFLADHLAALELQRKRQRLEAVTKRLAQLDQMPAASSEFLDPEIIFEGSPVLPDVPSEAVTNFVLDKTLSKSSLDELLDRLQKSVLRAKLLLKKEEQLLDVLKKRRAAKSSGDAPITDNAKLAALTLTRNELIAWIEAELAHTSGTEGDIPAQSQNSAQQVAENRRRVEEQVSTIKEKYREYVTARKSLLKAASSTRQPVMEPPKSAASNTDSVMKLGPPRQASATSLLTPYLENLLAVSHEQKGLILQKSHLNTILAKQTKETCQILDHLAEESQLLPKYPMTGQARRQQGLMGDGALSGFEKPNVSSRAKTWIFAAEAAKLATLETVVEKTEEGEMALGASMQYLDEVDRLLGRQPPADTNEETGGDSDIWLQQGQTCPQQVRTRDQQQTDLWSILDGDLGLIGDEAAG</sequence>